<dbReference type="InterPro" id="IPR006113">
    <property type="entry name" value="6PGDH_Gnd/GntZ"/>
</dbReference>
<keyword evidence="3" id="KW-0521">NADP</keyword>
<comment type="subunit">
    <text evidence="2">Homodimer.</text>
</comment>
<dbReference type="AlphaFoldDB" id="A0A1J5S138"/>
<evidence type="ECO:0000256" key="5">
    <source>
        <dbReference type="ARBA" id="ARBA00023064"/>
    </source>
</evidence>
<dbReference type="GO" id="GO:0050661">
    <property type="term" value="F:NADP binding"/>
    <property type="evidence" value="ECO:0007669"/>
    <property type="project" value="InterPro"/>
</dbReference>
<evidence type="ECO:0000256" key="2">
    <source>
        <dbReference type="ARBA" id="ARBA00011738"/>
    </source>
</evidence>
<dbReference type="InterPro" id="IPR013328">
    <property type="entry name" value="6PGD_dom2"/>
</dbReference>
<dbReference type="Pfam" id="PF03446">
    <property type="entry name" value="NAD_binding_2"/>
    <property type="match status" value="1"/>
</dbReference>
<evidence type="ECO:0000256" key="4">
    <source>
        <dbReference type="ARBA" id="ARBA00023002"/>
    </source>
</evidence>
<dbReference type="EC" id="1.1.1.44" evidence="9"/>
<keyword evidence="4 9" id="KW-0560">Oxidoreductase</keyword>
<dbReference type="InterPro" id="IPR006183">
    <property type="entry name" value="Pgluconate_DH"/>
</dbReference>
<dbReference type="EMBL" id="MLJW01000124">
    <property type="protein sequence ID" value="OIQ98004.1"/>
    <property type="molecule type" value="Genomic_DNA"/>
</dbReference>
<keyword evidence="6" id="KW-0570">Pentose shunt</keyword>
<evidence type="ECO:0000256" key="6">
    <source>
        <dbReference type="ARBA" id="ARBA00023126"/>
    </source>
</evidence>
<reference evidence="9" key="1">
    <citation type="submission" date="2016-10" db="EMBL/GenBank/DDBJ databases">
        <title>Sequence of Gallionella enrichment culture.</title>
        <authorList>
            <person name="Poehlein A."/>
            <person name="Muehling M."/>
            <person name="Daniel R."/>
        </authorList>
    </citation>
    <scope>NUCLEOTIDE SEQUENCE</scope>
</reference>
<evidence type="ECO:0000259" key="8">
    <source>
        <dbReference type="SMART" id="SM01350"/>
    </source>
</evidence>
<dbReference type="PRINTS" id="PR00076">
    <property type="entry name" value="6PGDHDRGNASE"/>
</dbReference>
<dbReference type="InterPro" id="IPR006115">
    <property type="entry name" value="6PGDH_NADP-bd"/>
</dbReference>
<dbReference type="Pfam" id="PF00393">
    <property type="entry name" value="6PGD"/>
    <property type="match status" value="1"/>
</dbReference>
<comment type="caution">
    <text evidence="9">The sequence shown here is derived from an EMBL/GenBank/DDBJ whole genome shotgun (WGS) entry which is preliminary data.</text>
</comment>
<dbReference type="NCBIfam" id="NF006765">
    <property type="entry name" value="PRK09287.1"/>
    <property type="match status" value="1"/>
</dbReference>
<dbReference type="FunFam" id="1.20.5.320:FF:000001">
    <property type="entry name" value="6-phosphogluconate dehydrogenase, decarboxylating"/>
    <property type="match status" value="1"/>
</dbReference>
<dbReference type="Gene3D" id="1.10.1040.10">
    <property type="entry name" value="N-(1-d-carboxylethyl)-l-norvaline Dehydrogenase, domain 2"/>
    <property type="match status" value="1"/>
</dbReference>
<name>A0A1J5S138_9ZZZZ</name>
<dbReference type="InterPro" id="IPR008927">
    <property type="entry name" value="6-PGluconate_DH-like_C_sf"/>
</dbReference>
<evidence type="ECO:0000256" key="1">
    <source>
        <dbReference type="ARBA" id="ARBA00008419"/>
    </source>
</evidence>
<gene>
    <name evidence="9" type="primary">gndA_5</name>
    <name evidence="9" type="ORF">GALL_199250</name>
</gene>
<proteinExistence type="inferred from homology"/>
<dbReference type="Gene3D" id="1.20.5.320">
    <property type="entry name" value="6-Phosphogluconate Dehydrogenase, domain 3"/>
    <property type="match status" value="1"/>
</dbReference>
<evidence type="ECO:0000256" key="7">
    <source>
        <dbReference type="ARBA" id="ARBA00060616"/>
    </source>
</evidence>
<comment type="pathway">
    <text evidence="7">Carbohydrate degradation; pentose phosphate pathway; D-ribulose 5-phosphate from D-glucose 6-phosphate (oxidative stage).</text>
</comment>
<dbReference type="SUPFAM" id="SSF48179">
    <property type="entry name" value="6-phosphogluconate dehydrogenase C-terminal domain-like"/>
    <property type="match status" value="1"/>
</dbReference>
<dbReference type="InterPro" id="IPR036291">
    <property type="entry name" value="NAD(P)-bd_dom_sf"/>
</dbReference>
<dbReference type="Gene3D" id="3.40.50.720">
    <property type="entry name" value="NAD(P)-binding Rossmann-like Domain"/>
    <property type="match status" value="1"/>
</dbReference>
<dbReference type="InterPro" id="IPR006114">
    <property type="entry name" value="6PGDH_C"/>
</dbReference>
<feature type="domain" description="6-phosphogluconate dehydrogenase C-terminal" evidence="8">
    <location>
        <begin position="185"/>
        <end position="474"/>
    </location>
</feature>
<evidence type="ECO:0000313" key="9">
    <source>
        <dbReference type="EMBL" id="OIQ98004.1"/>
    </source>
</evidence>
<accession>A0A1J5S138</accession>
<protein>
    <submittedName>
        <fullName evidence="9">6-phosphogluconate dehydrogenase, NADP(+)-dependent, decarboxylating</fullName>
        <ecNumber evidence="9">1.1.1.44</ecNumber>
    </submittedName>
</protein>
<dbReference type="PANTHER" id="PTHR11811">
    <property type="entry name" value="6-PHOSPHOGLUCONATE DEHYDROGENASE"/>
    <property type="match status" value="1"/>
</dbReference>
<dbReference type="SMART" id="SM01350">
    <property type="entry name" value="6PGD"/>
    <property type="match status" value="1"/>
</dbReference>
<evidence type="ECO:0000256" key="3">
    <source>
        <dbReference type="ARBA" id="ARBA00022857"/>
    </source>
</evidence>
<comment type="similarity">
    <text evidence="1">Belongs to the 6-phosphogluconate dehydrogenase family.</text>
</comment>
<dbReference type="SUPFAM" id="SSF51735">
    <property type="entry name" value="NAD(P)-binding Rossmann-fold domains"/>
    <property type="match status" value="1"/>
</dbReference>
<dbReference type="FunFam" id="1.10.1040.10:FF:000032">
    <property type="entry name" value="6-phosphogluconate dehydrogenase, decarboxylating"/>
    <property type="match status" value="1"/>
</dbReference>
<sequence length="476" mass="51533">MTTHTDSGSPCDLGMIGLGVMGRNLVLNLSEHGFCIAGYDLDPSKIAALREEAPSGNIRCARDIREFVALLRRPRAVMILVPAGPPVDSVIGELIAHLEAGDIVIDGGNSHFKDTDVRARTLQAKGLRYLGVGVSGGEEGARRGPSLMAGGAKDAYENVRALFEAAAARVDGEPCVACLGPSSAGHYVKMVHNGIEYGLMELLAETYDLLKRGLGLNDDELHAFYADSNRGDLAGYLVEITGRIFSRQDDRTGQRLIDEIRDVAQQNGTGMWTSESALELGVPVPTIDAAVAMRNLSVLDQERVSAGDVFRRPAQSFCADREGFQTQLRSALFAGNLIVFAQGMALLKAASKRYAYDLDLSVVSRIWRGGCIIRTDALGRIADAYRARPEPPNLILDPVLAKALLGHERDLRDVVVAAVQLGLPAPALMTALGYLDSYRSAWLPANLIQAQRDYFGAHAYERIDARGTFHTEWNQS</sequence>
<dbReference type="PIRSF" id="PIRSF000109">
    <property type="entry name" value="6PGD"/>
    <property type="match status" value="1"/>
</dbReference>
<organism evidence="9">
    <name type="scientific">mine drainage metagenome</name>
    <dbReference type="NCBI Taxonomy" id="410659"/>
    <lineage>
        <taxon>unclassified sequences</taxon>
        <taxon>metagenomes</taxon>
        <taxon>ecological metagenomes</taxon>
    </lineage>
</organism>
<dbReference type="GO" id="GO:0006098">
    <property type="term" value="P:pentose-phosphate shunt"/>
    <property type="evidence" value="ECO:0007669"/>
    <property type="project" value="UniProtKB-KW"/>
</dbReference>
<dbReference type="GO" id="GO:0019521">
    <property type="term" value="P:D-gluconate metabolic process"/>
    <property type="evidence" value="ECO:0007669"/>
    <property type="project" value="UniProtKB-KW"/>
</dbReference>
<keyword evidence="5" id="KW-0311">Gluconate utilization</keyword>
<dbReference type="GO" id="GO:0004616">
    <property type="term" value="F:phosphogluconate dehydrogenase (decarboxylating) activity"/>
    <property type="evidence" value="ECO:0007669"/>
    <property type="project" value="UniProtKB-EC"/>
</dbReference>
<dbReference type="NCBIfam" id="TIGR00873">
    <property type="entry name" value="gnd"/>
    <property type="match status" value="1"/>
</dbReference>